<feature type="compositionally biased region" description="Polar residues" evidence="1">
    <location>
        <begin position="1"/>
        <end position="17"/>
    </location>
</feature>
<evidence type="ECO:0000256" key="1">
    <source>
        <dbReference type="SAM" id="MobiDB-lite"/>
    </source>
</evidence>
<proteinExistence type="predicted"/>
<gene>
    <name evidence="2" type="ORF">S01H1_10757</name>
</gene>
<feature type="non-terminal residue" evidence="2">
    <location>
        <position position="1"/>
    </location>
</feature>
<dbReference type="EMBL" id="BARS01005481">
    <property type="protein sequence ID" value="GAF74105.1"/>
    <property type="molecule type" value="Genomic_DNA"/>
</dbReference>
<sequence>GYAENTVSGNAENNNRASIEIAQDPQTNAVEDNQDDHAGDFLKPLGRFWVRFGKEVGVLEEGDTERFEVDARPIVTRNMKEEVDAYVALSEHGLSDHTILSKQGFDPDREKAQSALEIDEKVKRNAALNPDIDADQAEEDERGALKRQKAEESVTEAQMADAWSLTGNWDEGETDK</sequence>
<name>X0TDH9_9ZZZZ</name>
<dbReference type="AlphaFoldDB" id="X0TDH9"/>
<evidence type="ECO:0000313" key="2">
    <source>
        <dbReference type="EMBL" id="GAF74105.1"/>
    </source>
</evidence>
<feature type="compositionally biased region" description="Acidic residues" evidence="1">
    <location>
        <begin position="132"/>
        <end position="141"/>
    </location>
</feature>
<organism evidence="2">
    <name type="scientific">marine sediment metagenome</name>
    <dbReference type="NCBI Taxonomy" id="412755"/>
    <lineage>
        <taxon>unclassified sequences</taxon>
        <taxon>metagenomes</taxon>
        <taxon>ecological metagenomes</taxon>
    </lineage>
</organism>
<comment type="caution">
    <text evidence="2">The sequence shown here is derived from an EMBL/GenBank/DDBJ whole genome shotgun (WGS) entry which is preliminary data.</text>
</comment>
<feature type="region of interest" description="Disordered" evidence="1">
    <location>
        <begin position="1"/>
        <end position="38"/>
    </location>
</feature>
<protein>
    <submittedName>
        <fullName evidence="2">Uncharacterized protein</fullName>
    </submittedName>
</protein>
<accession>X0TDH9</accession>
<feature type="region of interest" description="Disordered" evidence="1">
    <location>
        <begin position="120"/>
        <end position="176"/>
    </location>
</feature>
<feature type="compositionally biased region" description="Basic and acidic residues" evidence="1">
    <location>
        <begin position="142"/>
        <end position="152"/>
    </location>
</feature>
<reference evidence="2" key="1">
    <citation type="journal article" date="2014" name="Front. Microbiol.">
        <title>High frequency of phylogenetically diverse reductive dehalogenase-homologous genes in deep subseafloor sedimentary metagenomes.</title>
        <authorList>
            <person name="Kawai M."/>
            <person name="Futagami T."/>
            <person name="Toyoda A."/>
            <person name="Takaki Y."/>
            <person name="Nishi S."/>
            <person name="Hori S."/>
            <person name="Arai W."/>
            <person name="Tsubouchi T."/>
            <person name="Morono Y."/>
            <person name="Uchiyama I."/>
            <person name="Ito T."/>
            <person name="Fujiyama A."/>
            <person name="Inagaki F."/>
            <person name="Takami H."/>
        </authorList>
    </citation>
    <scope>NUCLEOTIDE SEQUENCE</scope>
    <source>
        <strain evidence="2">Expedition CK06-06</strain>
    </source>
</reference>